<sequence length="67" mass="7840">HHHSPSKNKKLFNGRQHRLKNVLWKKSENMNFYSPVIEGVQRYAASVLFVDGNDGKRGFRGGERMKR</sequence>
<protein>
    <submittedName>
        <fullName evidence="1">Uncharacterized protein</fullName>
    </submittedName>
</protein>
<organism evidence="1">
    <name type="scientific">Iconisemion striatum</name>
    <dbReference type="NCBI Taxonomy" id="60296"/>
    <lineage>
        <taxon>Eukaryota</taxon>
        <taxon>Metazoa</taxon>
        <taxon>Chordata</taxon>
        <taxon>Craniata</taxon>
        <taxon>Vertebrata</taxon>
        <taxon>Euteleostomi</taxon>
        <taxon>Actinopterygii</taxon>
        <taxon>Neopterygii</taxon>
        <taxon>Teleostei</taxon>
        <taxon>Neoteleostei</taxon>
        <taxon>Acanthomorphata</taxon>
        <taxon>Ovalentaria</taxon>
        <taxon>Atherinomorphae</taxon>
        <taxon>Cyprinodontiformes</taxon>
        <taxon>Nothobranchiidae</taxon>
        <taxon>Iconisemion</taxon>
    </lineage>
</organism>
<reference evidence="1" key="1">
    <citation type="submission" date="2016-05" db="EMBL/GenBank/DDBJ databases">
        <authorList>
            <person name="Lavstsen T."/>
            <person name="Jespersen J.S."/>
        </authorList>
    </citation>
    <scope>NUCLEOTIDE SEQUENCE</scope>
    <source>
        <tissue evidence="1">Brain</tissue>
    </source>
</reference>
<feature type="non-terminal residue" evidence="1">
    <location>
        <position position="1"/>
    </location>
</feature>
<dbReference type="EMBL" id="HADX01009816">
    <property type="protein sequence ID" value="SBP32048.1"/>
    <property type="molecule type" value="Transcribed_RNA"/>
</dbReference>
<accession>A0A1A7YPD5</accession>
<gene>
    <name evidence="1" type="primary">Nfu_g_1_014016</name>
</gene>
<proteinExistence type="predicted"/>
<name>A0A1A7YPD5_9TELE</name>
<reference evidence="1" key="2">
    <citation type="submission" date="2016-06" db="EMBL/GenBank/DDBJ databases">
        <title>The genome of a short-lived fish provides insights into sex chromosome evolution and the genetic control of aging.</title>
        <authorList>
            <person name="Reichwald K."/>
            <person name="Felder M."/>
            <person name="Petzold A."/>
            <person name="Koch P."/>
            <person name="Groth M."/>
            <person name="Platzer M."/>
        </authorList>
    </citation>
    <scope>NUCLEOTIDE SEQUENCE</scope>
    <source>
        <tissue evidence="1">Brain</tissue>
    </source>
</reference>
<dbReference type="AlphaFoldDB" id="A0A1A7YPD5"/>
<evidence type="ECO:0000313" key="1">
    <source>
        <dbReference type="EMBL" id="SBP32048.1"/>
    </source>
</evidence>
<feature type="non-terminal residue" evidence="1">
    <location>
        <position position="67"/>
    </location>
</feature>